<organism evidence="2 3">
    <name type="scientific">Kwoniella shandongensis</name>
    <dbReference type="NCBI Taxonomy" id="1734106"/>
    <lineage>
        <taxon>Eukaryota</taxon>
        <taxon>Fungi</taxon>
        <taxon>Dikarya</taxon>
        <taxon>Basidiomycota</taxon>
        <taxon>Agaricomycotina</taxon>
        <taxon>Tremellomycetes</taxon>
        <taxon>Tremellales</taxon>
        <taxon>Cryptococcaceae</taxon>
        <taxon>Kwoniella</taxon>
    </lineage>
</organism>
<reference evidence="2" key="1">
    <citation type="submission" date="2017-08" db="EMBL/GenBank/DDBJ databases">
        <authorList>
            <person name="Cuomo C."/>
            <person name="Billmyre B."/>
            <person name="Heitman J."/>
        </authorList>
    </citation>
    <scope>NUCLEOTIDE SEQUENCE</scope>
    <source>
        <strain evidence="2">CBS 12478</strain>
    </source>
</reference>
<reference evidence="2" key="2">
    <citation type="submission" date="2024-01" db="EMBL/GenBank/DDBJ databases">
        <title>Comparative genomics of Cryptococcus and Kwoniella reveals pathogenesis evolution and contrasting modes of karyotype evolution via chromosome fusion or intercentromeric recombination.</title>
        <authorList>
            <person name="Coelho M.A."/>
            <person name="David-Palma M."/>
            <person name="Shea T."/>
            <person name="Bowers K."/>
            <person name="McGinley-Smith S."/>
            <person name="Mohammad A.W."/>
            <person name="Gnirke A."/>
            <person name="Yurkov A.M."/>
            <person name="Nowrousian M."/>
            <person name="Sun S."/>
            <person name="Cuomo C.A."/>
            <person name="Heitman J."/>
        </authorList>
    </citation>
    <scope>NUCLEOTIDE SEQUENCE</scope>
    <source>
        <strain evidence="2">CBS 12478</strain>
    </source>
</reference>
<proteinExistence type="predicted"/>
<sequence>MSLPVLTHHDLPLPSSGVTVHYTLSGVPTSPTILLLHGFPSSSIQFNALSPLLAGGGKGYRVISPDLPGFGLTTVPSNPSRAGYEHTFENMAIVIREFIDQLNIEEFMVYGFDYGMPTAFRLALLLEQEQEQKRHAEDKDEDERRVPTIRGIISQNGNAYEEGLSPEFWSPLQSWWKTNDRHHAPSRQALGQFLSDAENLKSQYFGSGTKTSDRVDRIDPLSYRIDHLLNINGQDHIDIQLDLFYDYQHNVALYPSFQRYFRESQVPLLVAWGEDDVAFDPKGAEAYKKDANVYKGKAHLLDGPHFILGTHVQEVAELIGNFLNDIAF</sequence>
<dbReference type="InterPro" id="IPR029058">
    <property type="entry name" value="AB_hydrolase_fold"/>
</dbReference>
<dbReference type="AlphaFoldDB" id="A0A5M6C4S4"/>
<evidence type="ECO:0000313" key="3">
    <source>
        <dbReference type="Proteomes" id="UP000322225"/>
    </source>
</evidence>
<dbReference type="RefSeq" id="XP_031862729.1">
    <property type="nucleotide sequence ID" value="XM_032002922.1"/>
</dbReference>
<gene>
    <name evidence="2" type="ORF">CI109_100414</name>
</gene>
<dbReference type="OrthoDB" id="6431331at2759"/>
<dbReference type="Gene3D" id="3.40.50.1820">
    <property type="entry name" value="alpha/beta hydrolase"/>
    <property type="match status" value="1"/>
</dbReference>
<dbReference type="SUPFAM" id="SSF53474">
    <property type="entry name" value="alpha/beta-Hydrolases"/>
    <property type="match status" value="1"/>
</dbReference>
<evidence type="ECO:0000313" key="2">
    <source>
        <dbReference type="EMBL" id="WWD15990.1"/>
    </source>
</evidence>
<dbReference type="InterPro" id="IPR000639">
    <property type="entry name" value="Epox_hydrolase-like"/>
</dbReference>
<dbReference type="Proteomes" id="UP000322225">
    <property type="component" value="Chromosome 1"/>
</dbReference>
<protein>
    <submittedName>
        <fullName evidence="2">Uncharacterized protein</fullName>
    </submittedName>
</protein>
<accession>A0A5M6C4S4</accession>
<dbReference type="InterPro" id="IPR000073">
    <property type="entry name" value="AB_hydrolase_1"/>
</dbReference>
<dbReference type="GO" id="GO:0004301">
    <property type="term" value="F:epoxide hydrolase activity"/>
    <property type="evidence" value="ECO:0007669"/>
    <property type="project" value="TreeGrafter"/>
</dbReference>
<dbReference type="GeneID" id="43587041"/>
<evidence type="ECO:0000256" key="1">
    <source>
        <dbReference type="ARBA" id="ARBA00022801"/>
    </source>
</evidence>
<dbReference type="PRINTS" id="PR00412">
    <property type="entry name" value="EPOXHYDRLASE"/>
</dbReference>
<keyword evidence="3" id="KW-1185">Reference proteome</keyword>
<name>A0A5M6C4S4_9TREE</name>
<dbReference type="KEGG" id="ksn:43587041"/>
<dbReference type="EMBL" id="CP144051">
    <property type="protein sequence ID" value="WWD15990.1"/>
    <property type="molecule type" value="Genomic_DNA"/>
</dbReference>
<dbReference type="InterPro" id="IPR051340">
    <property type="entry name" value="Haloalkane_dehalogenase"/>
</dbReference>
<keyword evidence="1" id="KW-0378">Hydrolase</keyword>
<dbReference type="PANTHER" id="PTHR42977:SF3">
    <property type="entry name" value="AB HYDROLASE-1 DOMAIN-CONTAINING PROTEIN"/>
    <property type="match status" value="1"/>
</dbReference>
<dbReference type="PANTHER" id="PTHR42977">
    <property type="entry name" value="HYDROLASE-RELATED"/>
    <property type="match status" value="1"/>
</dbReference>
<dbReference type="Pfam" id="PF00561">
    <property type="entry name" value="Abhydrolase_1"/>
    <property type="match status" value="1"/>
</dbReference>